<evidence type="ECO:0000313" key="2">
    <source>
        <dbReference type="Proteomes" id="UP000318995"/>
    </source>
</evidence>
<dbReference type="OrthoDB" id="9770049at2"/>
<dbReference type="RefSeq" id="WP_146575664.1">
    <property type="nucleotide sequence ID" value="NZ_SJPH01000017.1"/>
</dbReference>
<sequence>MKILVQSVGTGGPDNPVWEALALVLKNEQPDHVLWVCSELTERETLPKVIASCKQLGVTPPAEPTTLILENEDQVEKVINKLQTKVDELREEFPDAEFIADYTSGTKAMSAAVVAVSIGRRLNRLLYGTGPRDESGRAIRTDSIISVATDAAYADLLLSELGRLFNIGQFEAVRHQALALLPSLDDETLKARAASLAFLSYAYDHWQRFNWDKAFDLIHSHKNISGHKQLVPWPSSIEISSDALFRTRWDVEKIGKQNARLKRCKEGNCPLARLSDLWANAERTHKAGRHDDAVARLYRLIEYIGQMRYCKLRSLKWNTPEPTSNVDADWIRENAPDYAKGRAALKDKDNKLGSVDTFLVTAEAGDPVSARVVKEYNMNSHDLYQKSELGTLLNKRNESLLAHGVSPIGAESAAKLLVLSRQILDWHAKDVGQDLDLAIEESTFVSCPWVT</sequence>
<protein>
    <submittedName>
        <fullName evidence="1">CRISPR-associated protein</fullName>
    </submittedName>
</protein>
<evidence type="ECO:0000313" key="1">
    <source>
        <dbReference type="EMBL" id="TWT40046.1"/>
    </source>
</evidence>
<comment type="caution">
    <text evidence="1">The sequence shown here is derived from an EMBL/GenBank/DDBJ whole genome shotgun (WGS) entry which is preliminary data.</text>
</comment>
<dbReference type="EMBL" id="SJPH01000017">
    <property type="protein sequence ID" value="TWT40046.1"/>
    <property type="molecule type" value="Genomic_DNA"/>
</dbReference>
<dbReference type="InterPro" id="IPR014082">
    <property type="entry name" value="CRISPR-assoc_prot_Cas02710"/>
</dbReference>
<dbReference type="AlphaFoldDB" id="A0A5C5VN09"/>
<accession>A0A5C5VN09</accession>
<proteinExistence type="predicted"/>
<reference evidence="1 2" key="1">
    <citation type="submission" date="2019-02" db="EMBL/GenBank/DDBJ databases">
        <title>Deep-cultivation of Planctomycetes and their phenomic and genomic characterization uncovers novel biology.</title>
        <authorList>
            <person name="Wiegand S."/>
            <person name="Jogler M."/>
            <person name="Boedeker C."/>
            <person name="Pinto D."/>
            <person name="Vollmers J."/>
            <person name="Rivas-Marin E."/>
            <person name="Kohn T."/>
            <person name="Peeters S.H."/>
            <person name="Heuer A."/>
            <person name="Rast P."/>
            <person name="Oberbeckmann S."/>
            <person name="Bunk B."/>
            <person name="Jeske O."/>
            <person name="Meyerdierks A."/>
            <person name="Storesund J.E."/>
            <person name="Kallscheuer N."/>
            <person name="Luecker S."/>
            <person name="Lage O.M."/>
            <person name="Pohl T."/>
            <person name="Merkel B.J."/>
            <person name="Hornburger P."/>
            <person name="Mueller R.-W."/>
            <person name="Bruemmer F."/>
            <person name="Labrenz M."/>
            <person name="Spormann A.M."/>
            <person name="Op Den Camp H."/>
            <person name="Overmann J."/>
            <person name="Amann R."/>
            <person name="Jetten M.S.M."/>
            <person name="Mascher T."/>
            <person name="Medema M.H."/>
            <person name="Devos D.P."/>
            <person name="Kaster A.-K."/>
            <person name="Ovreas L."/>
            <person name="Rohde M."/>
            <person name="Galperin M.Y."/>
            <person name="Jogler C."/>
        </authorList>
    </citation>
    <scope>NUCLEOTIDE SEQUENCE [LARGE SCALE GENOMIC DNA]</scope>
    <source>
        <strain evidence="1 2">Pla111</strain>
    </source>
</reference>
<dbReference type="Pfam" id="PF09670">
    <property type="entry name" value="Cas_Cas02710"/>
    <property type="match status" value="1"/>
</dbReference>
<dbReference type="Proteomes" id="UP000318995">
    <property type="component" value="Unassembled WGS sequence"/>
</dbReference>
<dbReference type="NCBIfam" id="TIGR02710">
    <property type="entry name" value="TIGR02710 family CRISPR-associated CARF protein"/>
    <property type="match status" value="1"/>
</dbReference>
<organism evidence="1 2">
    <name type="scientific">Botrimarina hoheduenensis</name>
    <dbReference type="NCBI Taxonomy" id="2528000"/>
    <lineage>
        <taxon>Bacteria</taxon>
        <taxon>Pseudomonadati</taxon>
        <taxon>Planctomycetota</taxon>
        <taxon>Planctomycetia</taxon>
        <taxon>Pirellulales</taxon>
        <taxon>Lacipirellulaceae</taxon>
        <taxon>Botrimarina</taxon>
    </lineage>
</organism>
<keyword evidence="2" id="KW-1185">Reference proteome</keyword>
<name>A0A5C5VN09_9BACT</name>
<dbReference type="Gene3D" id="3.40.50.10770">
    <property type="entry name" value="Hypothetical protein VC1899 like domain (Restriction endonuclease-like)"/>
    <property type="match status" value="1"/>
</dbReference>
<gene>
    <name evidence="1" type="ORF">Pla111_34740</name>
</gene>